<protein>
    <submittedName>
        <fullName evidence="1">Uncharacterized protein</fullName>
    </submittedName>
</protein>
<feature type="non-terminal residue" evidence="1">
    <location>
        <position position="1"/>
    </location>
</feature>
<accession>A0A8J1TZC1</accession>
<dbReference type="AlphaFoldDB" id="A0A8J1TZC1"/>
<dbReference type="EMBL" id="CAIIXF020000006">
    <property type="protein sequence ID" value="CAH1787072.1"/>
    <property type="molecule type" value="Genomic_DNA"/>
</dbReference>
<evidence type="ECO:0000313" key="1">
    <source>
        <dbReference type="EMBL" id="CAH1787072.1"/>
    </source>
</evidence>
<comment type="caution">
    <text evidence="1">The sequence shown here is derived from an EMBL/GenBank/DDBJ whole genome shotgun (WGS) entry which is preliminary data.</text>
</comment>
<evidence type="ECO:0000313" key="2">
    <source>
        <dbReference type="Proteomes" id="UP000749559"/>
    </source>
</evidence>
<proteinExistence type="predicted"/>
<dbReference type="Proteomes" id="UP000749559">
    <property type="component" value="Unassembled WGS sequence"/>
</dbReference>
<keyword evidence="2" id="KW-1185">Reference proteome</keyword>
<organism evidence="1 2">
    <name type="scientific">Owenia fusiformis</name>
    <name type="common">Polychaete worm</name>
    <dbReference type="NCBI Taxonomy" id="6347"/>
    <lineage>
        <taxon>Eukaryota</taxon>
        <taxon>Metazoa</taxon>
        <taxon>Spiralia</taxon>
        <taxon>Lophotrochozoa</taxon>
        <taxon>Annelida</taxon>
        <taxon>Polychaeta</taxon>
        <taxon>Sedentaria</taxon>
        <taxon>Canalipalpata</taxon>
        <taxon>Sabellida</taxon>
        <taxon>Oweniida</taxon>
        <taxon>Oweniidae</taxon>
        <taxon>Owenia</taxon>
    </lineage>
</organism>
<sequence>MKITLLIFHITFDLALSETTCIGISLSKYQLEDKVYFKYTHAEVLENHLRSFKVVTSTRCATSCSAIRETCKSYNLRNIEGEKHVKMCELLGPYLTSESPTATLEDVDHYHRKAFCRENVQLISGDAYYVDDSGITASTIYSLDL</sequence>
<gene>
    <name evidence="1" type="ORF">OFUS_LOCUS12849</name>
</gene>
<reference evidence="1" key="1">
    <citation type="submission" date="2022-03" db="EMBL/GenBank/DDBJ databases">
        <authorList>
            <person name="Martin C."/>
        </authorList>
    </citation>
    <scope>NUCLEOTIDE SEQUENCE</scope>
</reference>
<name>A0A8J1TZC1_OWEFU</name>